<dbReference type="PANTHER" id="PTHR35531:SF1">
    <property type="entry name" value="INNER MEMBRANE PROTEIN YBCI-RELATED"/>
    <property type="match status" value="1"/>
</dbReference>
<dbReference type="Proteomes" id="UP000019460">
    <property type="component" value="Unassembled WGS sequence"/>
</dbReference>
<evidence type="ECO:0000256" key="1">
    <source>
        <dbReference type="SAM" id="Phobius"/>
    </source>
</evidence>
<dbReference type="PANTHER" id="PTHR35531">
    <property type="entry name" value="INNER MEMBRANE PROTEIN YBCI-RELATED"/>
    <property type="match status" value="1"/>
</dbReference>
<dbReference type="OrthoDB" id="5459053at2"/>
<comment type="caution">
    <text evidence="2">The sequence shown here is derived from an EMBL/GenBank/DDBJ whole genome shotgun (WGS) entry which is preliminary data.</text>
</comment>
<name>W9VC07_9GAMM</name>
<keyword evidence="3" id="KW-1185">Reference proteome</keyword>
<proteinExistence type="predicted"/>
<dbReference type="STRING" id="1249627.D779_3575"/>
<feature type="transmembrane region" description="Helical" evidence="1">
    <location>
        <begin position="141"/>
        <end position="158"/>
    </location>
</feature>
<dbReference type="EMBL" id="AONC01000063">
    <property type="protein sequence ID" value="EXJ13572.1"/>
    <property type="molecule type" value="Genomic_DNA"/>
</dbReference>
<keyword evidence="1" id="KW-0812">Transmembrane</keyword>
<evidence type="ECO:0000313" key="2">
    <source>
        <dbReference type="EMBL" id="EXJ13572.1"/>
    </source>
</evidence>
<evidence type="ECO:0000313" key="3">
    <source>
        <dbReference type="Proteomes" id="UP000019460"/>
    </source>
</evidence>
<evidence type="ECO:0008006" key="4">
    <source>
        <dbReference type="Google" id="ProtNLM"/>
    </source>
</evidence>
<reference evidence="2 3" key="1">
    <citation type="submission" date="2012-11" db="EMBL/GenBank/DDBJ databases">
        <title>Genome assembly of Thiorhodococcus sp. AK35.</title>
        <authorList>
            <person name="Nupur N."/>
            <person name="Khatri I."/>
            <person name="Subramanian S."/>
            <person name="Pinnaka A."/>
        </authorList>
    </citation>
    <scope>NUCLEOTIDE SEQUENCE [LARGE SCALE GENOMIC DNA]</scope>
    <source>
        <strain evidence="2 3">AK35</strain>
    </source>
</reference>
<dbReference type="Pfam" id="PF04307">
    <property type="entry name" value="YdjM"/>
    <property type="match status" value="1"/>
</dbReference>
<organism evidence="2 3">
    <name type="scientific">Imhoffiella purpurea</name>
    <dbReference type="NCBI Taxonomy" id="1249627"/>
    <lineage>
        <taxon>Bacteria</taxon>
        <taxon>Pseudomonadati</taxon>
        <taxon>Pseudomonadota</taxon>
        <taxon>Gammaproteobacteria</taxon>
        <taxon>Chromatiales</taxon>
        <taxon>Chromatiaceae</taxon>
        <taxon>Imhoffiella</taxon>
    </lineage>
</organism>
<gene>
    <name evidence="2" type="ORF">D779_3575</name>
</gene>
<dbReference type="eggNOG" id="COG1988">
    <property type="taxonomic scope" value="Bacteria"/>
</dbReference>
<dbReference type="InterPro" id="IPR007404">
    <property type="entry name" value="YdjM-like"/>
</dbReference>
<accession>W9VC07</accession>
<sequence>MLTPTHLLFAQTTYLTACVVAAHPPTPEEAAVALLGAALPDLDSRASYVGHILRLTSDFLERYFGHRSMTHSLLVQILAGLLAFWLLPFGFALALLSGWVSHSWADMMTKGGVAWFWPARIRCVLPGNPDYRMELAKGGEMGFLVIMILVGVVMMPLAQTGKGTAGLLRGALGDLEMVRRDYDQHKGDFLFSVQVRGKDNRTDRDISGTYAVMGPWREAGLILETPEGPRSLCAGSACNWYSAHAELTRGEPIKTSTVNVTTSLISVAELRERTEALSQTGAVFLLGTAQAEGIKPEPPTLEVTADALTFAYATPAILDKLQGRSLRNVDLTLQVRHAPDASLPEQNPIKPVGAATPELLERWLR</sequence>
<protein>
    <recommendedName>
        <fullName evidence="4">Membrane-bound metal-dependent hydrolase</fullName>
    </recommendedName>
</protein>
<dbReference type="RefSeq" id="WP_043756685.1">
    <property type="nucleotide sequence ID" value="NZ_AONC01000063.1"/>
</dbReference>
<dbReference type="AlphaFoldDB" id="W9VC07"/>
<feature type="transmembrane region" description="Helical" evidence="1">
    <location>
        <begin position="73"/>
        <end position="100"/>
    </location>
</feature>
<keyword evidence="1" id="KW-0472">Membrane</keyword>
<keyword evidence="1" id="KW-1133">Transmembrane helix</keyword>